<name>A0AAW0F5N6_9TRYP</name>
<proteinExistence type="predicted"/>
<reference evidence="2 3" key="1">
    <citation type="journal article" date="2021" name="MBio">
        <title>A New Model Trypanosomatid, Novymonas esmeraldas: Genomic Perception of Its 'Candidatus Pandoraea novymonadis' Endosymbiont.</title>
        <authorList>
            <person name="Zakharova A."/>
            <person name="Saura A."/>
            <person name="Butenko A."/>
            <person name="Podesvova L."/>
            <person name="Warmusova S."/>
            <person name="Kostygov A.Y."/>
            <person name="Nenarokova A."/>
            <person name="Lukes J."/>
            <person name="Opperdoes F.R."/>
            <person name="Yurchenko V."/>
        </authorList>
    </citation>
    <scope>NUCLEOTIDE SEQUENCE [LARGE SCALE GENOMIC DNA]</scope>
    <source>
        <strain evidence="2 3">E262AT.01</strain>
    </source>
</reference>
<organism evidence="2 3">
    <name type="scientific">Novymonas esmeraldas</name>
    <dbReference type="NCBI Taxonomy" id="1808958"/>
    <lineage>
        <taxon>Eukaryota</taxon>
        <taxon>Discoba</taxon>
        <taxon>Euglenozoa</taxon>
        <taxon>Kinetoplastea</taxon>
        <taxon>Metakinetoplastina</taxon>
        <taxon>Trypanosomatida</taxon>
        <taxon>Trypanosomatidae</taxon>
        <taxon>Novymonas</taxon>
    </lineage>
</organism>
<sequence>MLGCLDAVTGDALRSFHEALHQAQTSLQRDEERLYTTSQVLQTLVLEVEQLKAASAPSSPDSQRREALQAEKMKLSYQTRNQRDSIAANAEHIQRLKEPRVALTETVNDLRLNVKALRRQYAQRAAQVHSFLAQFLHPQNTLDSLRRQLAQLQEGRAASTAAVADARKRLHQQQTELDALLSVSVGKEAPHTESCEAQNDETATINISSGGGDTGATAAGISHHVRSCGDDTVDKAPLSAAEQYAEATRRRSAQVEAQSIAAAAQAADEARLQQARAELKETVWLLCHAIEDVDAAQQREQKTYRDALNSAVSGADGVGGAGVLQRCCRCNNDLFDGFC</sequence>
<keyword evidence="3" id="KW-1185">Reference proteome</keyword>
<dbReference type="EMBL" id="JAECZO010000017">
    <property type="protein sequence ID" value="KAK7201568.1"/>
    <property type="molecule type" value="Genomic_DNA"/>
</dbReference>
<dbReference type="AlphaFoldDB" id="A0AAW0F5N6"/>
<evidence type="ECO:0000313" key="2">
    <source>
        <dbReference type="EMBL" id="KAK7201568.1"/>
    </source>
</evidence>
<gene>
    <name evidence="2" type="ORF">NESM_000221200</name>
</gene>
<evidence type="ECO:0000256" key="1">
    <source>
        <dbReference type="SAM" id="Coils"/>
    </source>
</evidence>
<keyword evidence="1" id="KW-0175">Coiled coil</keyword>
<feature type="coiled-coil region" evidence="1">
    <location>
        <begin position="100"/>
        <end position="183"/>
    </location>
</feature>
<comment type="caution">
    <text evidence="2">The sequence shown here is derived from an EMBL/GenBank/DDBJ whole genome shotgun (WGS) entry which is preliminary data.</text>
</comment>
<protein>
    <submittedName>
        <fullName evidence="2">Uncharacterized protein</fullName>
    </submittedName>
</protein>
<accession>A0AAW0F5N6</accession>
<dbReference type="Proteomes" id="UP001430356">
    <property type="component" value="Unassembled WGS sequence"/>
</dbReference>
<evidence type="ECO:0000313" key="3">
    <source>
        <dbReference type="Proteomes" id="UP001430356"/>
    </source>
</evidence>